<evidence type="ECO:0000313" key="3">
    <source>
        <dbReference type="Proteomes" id="UP001500603"/>
    </source>
</evidence>
<accession>A0ABP9KMR5</accession>
<evidence type="ECO:0000259" key="1">
    <source>
        <dbReference type="Pfam" id="PF00561"/>
    </source>
</evidence>
<evidence type="ECO:0000313" key="2">
    <source>
        <dbReference type="EMBL" id="GAA5059648.1"/>
    </source>
</evidence>
<dbReference type="SUPFAM" id="SSF53474">
    <property type="entry name" value="alpha/beta-Hydrolases"/>
    <property type="match status" value="1"/>
</dbReference>
<keyword evidence="2" id="KW-0378">Hydrolase</keyword>
<organism evidence="2 3">
    <name type="scientific">Nocardia callitridis</name>
    <dbReference type="NCBI Taxonomy" id="648753"/>
    <lineage>
        <taxon>Bacteria</taxon>
        <taxon>Bacillati</taxon>
        <taxon>Actinomycetota</taxon>
        <taxon>Actinomycetes</taxon>
        <taxon>Mycobacteriales</taxon>
        <taxon>Nocardiaceae</taxon>
        <taxon>Nocardia</taxon>
    </lineage>
</organism>
<dbReference type="InterPro" id="IPR029058">
    <property type="entry name" value="AB_hydrolase_fold"/>
</dbReference>
<proteinExistence type="predicted"/>
<sequence>MRHPAAPILNALAYLPERQLTQTPASLGLDYTELSIDTDDGETLHGWWVRAPRSIGHILFTHGNGGNIGDRIVLYALLTKAGFDVLTFDYRGYGRSTGRPSEHGTYRDARAARRALLDQQGVDPDRVLYLGKSLGGGVALELAQEYPPAGLMLMSTFTGIRDAARSIYPFLPAPLVPNAYPSERRIRALHVPVLIMHGDQDDLLPLRHAQRLFAAANEPKRLVVFPGATHNDVIMVGGNTWFELVRDWASDVLRGVRRQS</sequence>
<dbReference type="Proteomes" id="UP001500603">
    <property type="component" value="Unassembled WGS sequence"/>
</dbReference>
<gene>
    <name evidence="2" type="ORF">GCM10023318_40390</name>
</gene>
<keyword evidence="3" id="KW-1185">Reference proteome</keyword>
<comment type="caution">
    <text evidence="2">The sequence shown here is derived from an EMBL/GenBank/DDBJ whole genome shotgun (WGS) entry which is preliminary data.</text>
</comment>
<dbReference type="EMBL" id="BAABJM010000003">
    <property type="protein sequence ID" value="GAA5059648.1"/>
    <property type="molecule type" value="Genomic_DNA"/>
</dbReference>
<dbReference type="Gene3D" id="3.40.50.1820">
    <property type="entry name" value="alpha/beta hydrolase"/>
    <property type="match status" value="1"/>
</dbReference>
<dbReference type="InterPro" id="IPR000073">
    <property type="entry name" value="AB_hydrolase_1"/>
</dbReference>
<feature type="domain" description="AB hydrolase-1" evidence="1">
    <location>
        <begin position="57"/>
        <end position="166"/>
    </location>
</feature>
<dbReference type="PANTHER" id="PTHR12277:SF81">
    <property type="entry name" value="PROTEIN ABHD13"/>
    <property type="match status" value="1"/>
</dbReference>
<dbReference type="PANTHER" id="PTHR12277">
    <property type="entry name" value="ALPHA/BETA HYDROLASE DOMAIN-CONTAINING PROTEIN"/>
    <property type="match status" value="1"/>
</dbReference>
<dbReference type="GO" id="GO:0016787">
    <property type="term" value="F:hydrolase activity"/>
    <property type="evidence" value="ECO:0007669"/>
    <property type="project" value="UniProtKB-KW"/>
</dbReference>
<dbReference type="Pfam" id="PF00561">
    <property type="entry name" value="Abhydrolase_1"/>
    <property type="match status" value="1"/>
</dbReference>
<reference evidence="3" key="1">
    <citation type="journal article" date="2019" name="Int. J. Syst. Evol. Microbiol.">
        <title>The Global Catalogue of Microorganisms (GCM) 10K type strain sequencing project: providing services to taxonomists for standard genome sequencing and annotation.</title>
        <authorList>
            <consortium name="The Broad Institute Genomics Platform"/>
            <consortium name="The Broad Institute Genome Sequencing Center for Infectious Disease"/>
            <person name="Wu L."/>
            <person name="Ma J."/>
        </authorList>
    </citation>
    <scope>NUCLEOTIDE SEQUENCE [LARGE SCALE GENOMIC DNA]</scope>
    <source>
        <strain evidence="3">JCM 18298</strain>
    </source>
</reference>
<protein>
    <submittedName>
        <fullName evidence="2">Alpha/beta hydrolase</fullName>
    </submittedName>
</protein>
<dbReference type="RefSeq" id="WP_345497091.1">
    <property type="nucleotide sequence ID" value="NZ_BAABJM010000003.1"/>
</dbReference>
<name>A0ABP9KMR5_9NOCA</name>